<dbReference type="InterPro" id="IPR001633">
    <property type="entry name" value="EAL_dom"/>
</dbReference>
<dbReference type="CDD" id="cd01948">
    <property type="entry name" value="EAL"/>
    <property type="match status" value="1"/>
</dbReference>
<name>A0ABV7WH08_9MICO</name>
<evidence type="ECO:0000259" key="1">
    <source>
        <dbReference type="PROSITE" id="PS50112"/>
    </source>
</evidence>
<dbReference type="InterPro" id="IPR000014">
    <property type="entry name" value="PAS"/>
</dbReference>
<dbReference type="EMBL" id="JBHRWW010000005">
    <property type="protein sequence ID" value="MFC3688654.1"/>
    <property type="molecule type" value="Genomic_DNA"/>
</dbReference>
<dbReference type="Gene3D" id="3.30.450.20">
    <property type="entry name" value="PAS domain"/>
    <property type="match status" value="3"/>
</dbReference>
<feature type="domain" description="GGDEF" evidence="4">
    <location>
        <begin position="607"/>
        <end position="739"/>
    </location>
</feature>
<dbReference type="InterPro" id="IPR029787">
    <property type="entry name" value="Nucleotide_cyclase"/>
</dbReference>
<reference evidence="6" key="1">
    <citation type="journal article" date="2019" name="Int. J. Syst. Evol. Microbiol.">
        <title>The Global Catalogue of Microorganisms (GCM) 10K type strain sequencing project: providing services to taxonomists for standard genome sequencing and annotation.</title>
        <authorList>
            <consortium name="The Broad Institute Genomics Platform"/>
            <consortium name="The Broad Institute Genome Sequencing Center for Infectious Disease"/>
            <person name="Wu L."/>
            <person name="Ma J."/>
        </authorList>
    </citation>
    <scope>NUCLEOTIDE SEQUENCE [LARGE SCALE GENOMIC DNA]</scope>
    <source>
        <strain evidence="6">NCAIM B.02333</strain>
    </source>
</reference>
<dbReference type="InterPro" id="IPR001610">
    <property type="entry name" value="PAC"/>
</dbReference>
<dbReference type="Proteomes" id="UP001595685">
    <property type="component" value="Unassembled WGS sequence"/>
</dbReference>
<sequence>MSSQPWPAPTGPTSRRCLDPASVAAACDRLRAAAAEDVLDEMCEAVRSLLDGDRAAVGVADGHELVLVASRSRSADQAAVRDVGSRLPVEGSVAGLVLASGQPHVVHDTQQHTRGRFVLNAVEQIRSSVVVPLQRRGAVLTVVSSVPGAMDEASREVAQVLLRAAGDGTDRLRTAVDVATARFRADGEELYRAVLESLGEGVVVHGNRGQVLVHNEAAPRLLGLTPDELVGRAVSDARWQMLEPDGRRIPPEEYPAARALRTGLPERGRTLLLRRPDGEERVMSVTTLPRRGAGDDVFSVVVSFADVTDAHRLAEQAQVQARRLDAAMQLAQLATWETTLGTDDWTFSDLLHHVTGQPPGAEVSDAAVRAWFGPAYPRLLEEWGHVLRDHQPRQVTTEIALPGGGSRTVSVWLDLTLDEDGVPVRQWGVVQDVTERVTALRHLQENEEMFRLAFDEAPIGMVLLDVEGRGRVLRSNAAFRTMIGRGGDDTTDPLTIADWTPPEELEQDMAVGLAFVESDRGHNTIERAFVRADGSTVDVLVTASMARDVHGRPLHVLAHVVDVSERVAHARELEHLALTDGLTGLANRRRMEDQLALALSRSHGRHGLVGLVLLDLDHFKVVNDSLGHGAGDALLVDVAARLRSAVSPGTMVARLGGDEFVAVVTGATTAAEVHEAADRLLASLRRRFDLGGTAVVASASLGVAVSDRAATASELLRHADLALYRAKETGRDRVVAFDAELRTRADERLATEAMLREALDEGGLRLFLQPVVELAGSGVVGAEALVRLQHPHRGLLLPGAFMDVAEETGLVTCLDAWVLDEAVAGLARRPGTRVAVNVSARTLEEGTLVDRVADVLGRHGVEASRLGIELTETSLLTRVAGVAQDVGGLRALGCRVGLDDFGTGYSALSHLQAFELDFLKIDRSFICELGRGSRQDAVVTAVVALAHANDLYVVAEGVETEEQRRLLLRSGCDQAQGWLFGRPAPPA</sequence>
<dbReference type="InterPro" id="IPR000700">
    <property type="entry name" value="PAS-assoc_C"/>
</dbReference>
<dbReference type="PANTHER" id="PTHR44757:SF2">
    <property type="entry name" value="BIOFILM ARCHITECTURE MAINTENANCE PROTEIN MBAA"/>
    <property type="match status" value="1"/>
</dbReference>
<dbReference type="InterPro" id="IPR029016">
    <property type="entry name" value="GAF-like_dom_sf"/>
</dbReference>
<gene>
    <name evidence="5" type="ORF">ACFOLH_09905</name>
</gene>
<dbReference type="SMART" id="SM00052">
    <property type="entry name" value="EAL"/>
    <property type="match status" value="1"/>
</dbReference>
<dbReference type="NCBIfam" id="TIGR00229">
    <property type="entry name" value="sensory_box"/>
    <property type="match status" value="2"/>
</dbReference>
<dbReference type="SUPFAM" id="SSF141868">
    <property type="entry name" value="EAL domain-like"/>
    <property type="match status" value="1"/>
</dbReference>
<dbReference type="Pfam" id="PF13185">
    <property type="entry name" value="GAF_2"/>
    <property type="match status" value="1"/>
</dbReference>
<dbReference type="Gene3D" id="3.30.450.40">
    <property type="match status" value="1"/>
</dbReference>
<dbReference type="InterPro" id="IPR000160">
    <property type="entry name" value="GGDEF_dom"/>
</dbReference>
<dbReference type="Pfam" id="PF00990">
    <property type="entry name" value="GGDEF"/>
    <property type="match status" value="1"/>
</dbReference>
<comment type="caution">
    <text evidence="5">The sequence shown here is derived from an EMBL/GenBank/DDBJ whole genome shotgun (WGS) entry which is preliminary data.</text>
</comment>
<dbReference type="CDD" id="cd00130">
    <property type="entry name" value="PAS"/>
    <property type="match status" value="1"/>
</dbReference>
<feature type="domain" description="PAS" evidence="1">
    <location>
        <begin position="446"/>
        <end position="506"/>
    </location>
</feature>
<evidence type="ECO:0000259" key="3">
    <source>
        <dbReference type="PROSITE" id="PS50883"/>
    </source>
</evidence>
<accession>A0ABV7WH08</accession>
<evidence type="ECO:0000259" key="2">
    <source>
        <dbReference type="PROSITE" id="PS50113"/>
    </source>
</evidence>
<evidence type="ECO:0000313" key="6">
    <source>
        <dbReference type="Proteomes" id="UP001595685"/>
    </source>
</evidence>
<dbReference type="Pfam" id="PF08448">
    <property type="entry name" value="PAS_4"/>
    <property type="match status" value="1"/>
</dbReference>
<dbReference type="SUPFAM" id="SSF55781">
    <property type="entry name" value="GAF domain-like"/>
    <property type="match status" value="1"/>
</dbReference>
<dbReference type="InterPro" id="IPR035919">
    <property type="entry name" value="EAL_sf"/>
</dbReference>
<dbReference type="SMART" id="SM00086">
    <property type="entry name" value="PAC"/>
    <property type="match status" value="3"/>
</dbReference>
<protein>
    <submittedName>
        <fullName evidence="5">EAL domain-containing protein</fullName>
    </submittedName>
</protein>
<dbReference type="RefSeq" id="WP_340295559.1">
    <property type="nucleotide sequence ID" value="NZ_JBBEOI010000259.1"/>
</dbReference>
<dbReference type="Gene3D" id="3.20.20.450">
    <property type="entry name" value="EAL domain"/>
    <property type="match status" value="1"/>
</dbReference>
<dbReference type="PANTHER" id="PTHR44757">
    <property type="entry name" value="DIGUANYLATE CYCLASE DGCP"/>
    <property type="match status" value="1"/>
</dbReference>
<dbReference type="InterPro" id="IPR003018">
    <property type="entry name" value="GAF"/>
</dbReference>
<dbReference type="SUPFAM" id="SSF55073">
    <property type="entry name" value="Nucleotide cyclase"/>
    <property type="match status" value="1"/>
</dbReference>
<dbReference type="SMART" id="SM00065">
    <property type="entry name" value="GAF"/>
    <property type="match status" value="1"/>
</dbReference>
<dbReference type="Gene3D" id="3.30.70.270">
    <property type="match status" value="1"/>
</dbReference>
<dbReference type="SMART" id="SM00091">
    <property type="entry name" value="PAS"/>
    <property type="match status" value="2"/>
</dbReference>
<dbReference type="NCBIfam" id="TIGR00254">
    <property type="entry name" value="GGDEF"/>
    <property type="match status" value="1"/>
</dbReference>
<dbReference type="SUPFAM" id="SSF55785">
    <property type="entry name" value="PYP-like sensor domain (PAS domain)"/>
    <property type="match status" value="3"/>
</dbReference>
<dbReference type="Pfam" id="PF00563">
    <property type="entry name" value="EAL"/>
    <property type="match status" value="1"/>
</dbReference>
<dbReference type="Pfam" id="PF00989">
    <property type="entry name" value="PAS"/>
    <property type="match status" value="1"/>
</dbReference>
<feature type="domain" description="PAS" evidence="1">
    <location>
        <begin position="187"/>
        <end position="263"/>
    </location>
</feature>
<dbReference type="SMART" id="SM00267">
    <property type="entry name" value="GGDEF"/>
    <property type="match status" value="1"/>
</dbReference>
<evidence type="ECO:0000259" key="4">
    <source>
        <dbReference type="PROSITE" id="PS50887"/>
    </source>
</evidence>
<dbReference type="CDD" id="cd01949">
    <property type="entry name" value="GGDEF"/>
    <property type="match status" value="1"/>
</dbReference>
<dbReference type="PROSITE" id="PS50887">
    <property type="entry name" value="GGDEF"/>
    <property type="match status" value="1"/>
</dbReference>
<evidence type="ECO:0000313" key="5">
    <source>
        <dbReference type="EMBL" id="MFC3688654.1"/>
    </source>
</evidence>
<dbReference type="PROSITE" id="PS50883">
    <property type="entry name" value="EAL"/>
    <property type="match status" value="1"/>
</dbReference>
<dbReference type="InterPro" id="IPR052155">
    <property type="entry name" value="Biofilm_reg_signaling"/>
</dbReference>
<organism evidence="5 6">
    <name type="scientific">Aquipuribacter hungaricus</name>
    <dbReference type="NCBI Taxonomy" id="545624"/>
    <lineage>
        <taxon>Bacteria</taxon>
        <taxon>Bacillati</taxon>
        <taxon>Actinomycetota</taxon>
        <taxon>Actinomycetes</taxon>
        <taxon>Micrococcales</taxon>
        <taxon>Intrasporangiaceae</taxon>
        <taxon>Aquipuribacter</taxon>
    </lineage>
</organism>
<feature type="domain" description="EAL" evidence="3">
    <location>
        <begin position="748"/>
        <end position="987"/>
    </location>
</feature>
<dbReference type="InterPro" id="IPR013767">
    <property type="entry name" value="PAS_fold"/>
</dbReference>
<dbReference type="InterPro" id="IPR043128">
    <property type="entry name" value="Rev_trsase/Diguanyl_cyclase"/>
</dbReference>
<feature type="domain" description="PAC" evidence="2">
    <location>
        <begin position="523"/>
        <end position="575"/>
    </location>
</feature>
<dbReference type="InterPro" id="IPR035965">
    <property type="entry name" value="PAS-like_dom_sf"/>
</dbReference>
<proteinExistence type="predicted"/>
<dbReference type="InterPro" id="IPR013656">
    <property type="entry name" value="PAS_4"/>
</dbReference>
<keyword evidence="6" id="KW-1185">Reference proteome</keyword>
<dbReference type="PROSITE" id="PS50113">
    <property type="entry name" value="PAC"/>
    <property type="match status" value="1"/>
</dbReference>
<dbReference type="PROSITE" id="PS50112">
    <property type="entry name" value="PAS"/>
    <property type="match status" value="2"/>
</dbReference>